<keyword evidence="3" id="KW-1185">Reference proteome</keyword>
<evidence type="ECO:0000313" key="2">
    <source>
        <dbReference type="EMBL" id="RYR68742.1"/>
    </source>
</evidence>
<evidence type="ECO:0000256" key="1">
    <source>
        <dbReference type="SAM" id="MobiDB-lite"/>
    </source>
</evidence>
<gene>
    <name evidence="2" type="ORF">Ahy_A03g015218</name>
</gene>
<accession>A0A445DZU2</accession>
<feature type="compositionally biased region" description="Basic residues" evidence="1">
    <location>
        <begin position="20"/>
        <end position="32"/>
    </location>
</feature>
<organism evidence="2 3">
    <name type="scientific">Arachis hypogaea</name>
    <name type="common">Peanut</name>
    <dbReference type="NCBI Taxonomy" id="3818"/>
    <lineage>
        <taxon>Eukaryota</taxon>
        <taxon>Viridiplantae</taxon>
        <taxon>Streptophyta</taxon>
        <taxon>Embryophyta</taxon>
        <taxon>Tracheophyta</taxon>
        <taxon>Spermatophyta</taxon>
        <taxon>Magnoliopsida</taxon>
        <taxon>eudicotyledons</taxon>
        <taxon>Gunneridae</taxon>
        <taxon>Pentapetalae</taxon>
        <taxon>rosids</taxon>
        <taxon>fabids</taxon>
        <taxon>Fabales</taxon>
        <taxon>Fabaceae</taxon>
        <taxon>Papilionoideae</taxon>
        <taxon>50 kb inversion clade</taxon>
        <taxon>dalbergioids sensu lato</taxon>
        <taxon>Dalbergieae</taxon>
        <taxon>Pterocarpus clade</taxon>
        <taxon>Arachis</taxon>
    </lineage>
</organism>
<sequence>MGPLRRRDQGSGEEEPRLARNIRHRRRSCHGL</sequence>
<feature type="compositionally biased region" description="Basic and acidic residues" evidence="1">
    <location>
        <begin position="1"/>
        <end position="18"/>
    </location>
</feature>
<dbReference type="AlphaFoldDB" id="A0A445DZU2"/>
<proteinExistence type="predicted"/>
<reference evidence="2 3" key="1">
    <citation type="submission" date="2019-01" db="EMBL/GenBank/DDBJ databases">
        <title>Sequencing of cultivated peanut Arachis hypogaea provides insights into genome evolution and oil improvement.</title>
        <authorList>
            <person name="Chen X."/>
        </authorList>
    </citation>
    <scope>NUCLEOTIDE SEQUENCE [LARGE SCALE GENOMIC DNA]</scope>
    <source>
        <strain evidence="3">cv. Fuhuasheng</strain>
        <tissue evidence="2">Leaves</tissue>
    </source>
</reference>
<feature type="region of interest" description="Disordered" evidence="1">
    <location>
        <begin position="1"/>
        <end position="32"/>
    </location>
</feature>
<name>A0A445DZU2_ARAHY</name>
<evidence type="ECO:0000313" key="3">
    <source>
        <dbReference type="Proteomes" id="UP000289738"/>
    </source>
</evidence>
<dbReference type="Proteomes" id="UP000289738">
    <property type="component" value="Chromosome A03"/>
</dbReference>
<dbReference type="EMBL" id="SDMP01000003">
    <property type="protein sequence ID" value="RYR68742.1"/>
    <property type="molecule type" value="Genomic_DNA"/>
</dbReference>
<protein>
    <submittedName>
        <fullName evidence="2">Uncharacterized protein</fullName>
    </submittedName>
</protein>
<comment type="caution">
    <text evidence="2">The sequence shown here is derived from an EMBL/GenBank/DDBJ whole genome shotgun (WGS) entry which is preliminary data.</text>
</comment>